<dbReference type="InterPro" id="IPR036010">
    <property type="entry name" value="2Fe-2S_ferredoxin-like_sf"/>
</dbReference>
<dbReference type="InterPro" id="IPR012675">
    <property type="entry name" value="Beta-grasp_dom_sf"/>
</dbReference>
<evidence type="ECO:0000256" key="10">
    <source>
        <dbReference type="ARBA" id="ARBA00023014"/>
    </source>
</evidence>
<dbReference type="NCBIfam" id="TIGR02008">
    <property type="entry name" value="fdx_plant"/>
    <property type="match status" value="1"/>
</dbReference>
<reference evidence="13" key="1">
    <citation type="submission" date="2023-10" db="EMBL/GenBank/DDBJ databases">
        <authorList>
            <person name="Domelevo Entfellner J.-B."/>
        </authorList>
    </citation>
    <scope>NUCLEOTIDE SEQUENCE</scope>
</reference>
<dbReference type="GO" id="GO:0051537">
    <property type="term" value="F:2 iron, 2 sulfur cluster binding"/>
    <property type="evidence" value="ECO:0007669"/>
    <property type="project" value="UniProtKB-KW"/>
</dbReference>
<keyword evidence="10 11" id="KW-0411">Iron-sulfur</keyword>
<dbReference type="InterPro" id="IPR006058">
    <property type="entry name" value="2Fe2S_fd_BS"/>
</dbReference>
<gene>
    <name evidence="13" type="ORF">AYBTSS11_LOCUS19919</name>
</gene>
<evidence type="ECO:0000256" key="3">
    <source>
        <dbReference type="ARBA" id="ARBA00007874"/>
    </source>
</evidence>
<dbReference type="InterPro" id="IPR010241">
    <property type="entry name" value="Fd_pln"/>
</dbReference>
<keyword evidence="5 11" id="KW-0150">Chloroplast</keyword>
<evidence type="ECO:0000256" key="1">
    <source>
        <dbReference type="ARBA" id="ARBA00003532"/>
    </source>
</evidence>
<organism evidence="13 14">
    <name type="scientific">Sphenostylis stenocarpa</name>
    <dbReference type="NCBI Taxonomy" id="92480"/>
    <lineage>
        <taxon>Eukaryota</taxon>
        <taxon>Viridiplantae</taxon>
        <taxon>Streptophyta</taxon>
        <taxon>Embryophyta</taxon>
        <taxon>Tracheophyta</taxon>
        <taxon>Spermatophyta</taxon>
        <taxon>Magnoliopsida</taxon>
        <taxon>eudicotyledons</taxon>
        <taxon>Gunneridae</taxon>
        <taxon>Pentapetalae</taxon>
        <taxon>rosids</taxon>
        <taxon>fabids</taxon>
        <taxon>Fabales</taxon>
        <taxon>Fabaceae</taxon>
        <taxon>Papilionoideae</taxon>
        <taxon>50 kb inversion clade</taxon>
        <taxon>NPAAA clade</taxon>
        <taxon>indigoferoid/millettioid clade</taxon>
        <taxon>Phaseoleae</taxon>
        <taxon>Sphenostylis</taxon>
    </lineage>
</organism>
<evidence type="ECO:0000256" key="6">
    <source>
        <dbReference type="ARBA" id="ARBA00022714"/>
    </source>
</evidence>
<keyword evidence="9 11" id="KW-0408">Iron</keyword>
<dbReference type="FunFam" id="3.10.20.30:FF:000014">
    <property type="entry name" value="Ferredoxin"/>
    <property type="match status" value="1"/>
</dbReference>
<comment type="similarity">
    <text evidence="3 11">Belongs to the 2Fe2S plant-type ferredoxin family.</text>
</comment>
<comment type="subcellular location">
    <subcellularLocation>
        <location evidence="2 11">Plastid</location>
        <location evidence="2 11">Chloroplast</location>
    </subcellularLocation>
</comment>
<evidence type="ECO:0000256" key="2">
    <source>
        <dbReference type="ARBA" id="ARBA00004229"/>
    </source>
</evidence>
<keyword evidence="6 11" id="KW-0001">2Fe-2S</keyword>
<evidence type="ECO:0000313" key="14">
    <source>
        <dbReference type="Proteomes" id="UP001189624"/>
    </source>
</evidence>
<keyword evidence="4 11" id="KW-0813">Transport</keyword>
<name>A0AA86VPJ5_9FABA</name>
<dbReference type="GO" id="GO:0022900">
    <property type="term" value="P:electron transport chain"/>
    <property type="evidence" value="ECO:0007669"/>
    <property type="project" value="InterPro"/>
</dbReference>
<dbReference type="Pfam" id="PF00111">
    <property type="entry name" value="Fer2"/>
    <property type="match status" value="1"/>
</dbReference>
<dbReference type="InterPro" id="IPR001041">
    <property type="entry name" value="2Fe-2S_ferredoxin-type"/>
</dbReference>
<evidence type="ECO:0000256" key="11">
    <source>
        <dbReference type="RuleBase" id="RU364001"/>
    </source>
</evidence>
<dbReference type="PROSITE" id="PS51085">
    <property type="entry name" value="2FE2S_FER_2"/>
    <property type="match status" value="1"/>
</dbReference>
<evidence type="ECO:0000313" key="13">
    <source>
        <dbReference type="EMBL" id="CAJ1963704.1"/>
    </source>
</evidence>
<sequence length="203" mass="22115">MEEHSDANFKWQPRFCGDRLRHVNLVVLAGYNHKLLIVINKERDASIDFASKRRMASTTPALSGSVLNTTFLRKQPLNSTSLRAFSNVNAMFGVKGGGGGRVSAMASHKVKLITPDGEKDFECPDDVYILDQAEEEGIELPYSCRAGACSSCAGKVVSGKVDQSDGSFLDEAQESEGFVLTCVAYPTSNVVIYTHKEEELTAT</sequence>
<dbReference type="SUPFAM" id="SSF54292">
    <property type="entry name" value="2Fe-2S ferredoxin-like"/>
    <property type="match status" value="1"/>
</dbReference>
<dbReference type="GO" id="GO:0009570">
    <property type="term" value="C:chloroplast stroma"/>
    <property type="evidence" value="ECO:0007669"/>
    <property type="project" value="TreeGrafter"/>
</dbReference>
<evidence type="ECO:0000256" key="9">
    <source>
        <dbReference type="ARBA" id="ARBA00023004"/>
    </source>
</evidence>
<dbReference type="PANTHER" id="PTHR43112:SF3">
    <property type="entry name" value="FERREDOXIN-2, CHLOROPLASTIC"/>
    <property type="match status" value="1"/>
</dbReference>
<proteinExistence type="inferred from homology"/>
<dbReference type="PROSITE" id="PS00197">
    <property type="entry name" value="2FE2S_FER_1"/>
    <property type="match status" value="1"/>
</dbReference>
<dbReference type="Proteomes" id="UP001189624">
    <property type="component" value="Chromosome 6"/>
</dbReference>
<accession>A0AA86VPJ5</accession>
<protein>
    <recommendedName>
        <fullName evidence="11">Ferredoxin</fullName>
    </recommendedName>
</protein>
<keyword evidence="14" id="KW-1185">Reference proteome</keyword>
<dbReference type="GO" id="GO:0009055">
    <property type="term" value="F:electron transfer activity"/>
    <property type="evidence" value="ECO:0007669"/>
    <property type="project" value="InterPro"/>
</dbReference>
<feature type="domain" description="2Fe-2S ferredoxin-type" evidence="12">
    <location>
        <begin position="108"/>
        <end position="198"/>
    </location>
</feature>
<dbReference type="PANTHER" id="PTHR43112">
    <property type="entry name" value="FERREDOXIN"/>
    <property type="match status" value="1"/>
</dbReference>
<evidence type="ECO:0000256" key="5">
    <source>
        <dbReference type="ARBA" id="ARBA00022528"/>
    </source>
</evidence>
<dbReference type="CDD" id="cd00207">
    <property type="entry name" value="fer2"/>
    <property type="match status" value="1"/>
</dbReference>
<dbReference type="Gramene" id="rna-AYBTSS11_LOCUS19919">
    <property type="protein sequence ID" value="CAJ1963704.1"/>
    <property type="gene ID" value="gene-AYBTSS11_LOCUS19919"/>
</dbReference>
<dbReference type="GO" id="GO:0046872">
    <property type="term" value="F:metal ion binding"/>
    <property type="evidence" value="ECO:0007669"/>
    <property type="project" value="UniProtKB-KW"/>
</dbReference>
<evidence type="ECO:0000259" key="12">
    <source>
        <dbReference type="PROSITE" id="PS51085"/>
    </source>
</evidence>
<keyword evidence="7 11" id="KW-0479">Metal-binding</keyword>
<keyword evidence="8 11" id="KW-0249">Electron transport</keyword>
<dbReference type="AlphaFoldDB" id="A0AA86VPJ5"/>
<evidence type="ECO:0000256" key="4">
    <source>
        <dbReference type="ARBA" id="ARBA00022448"/>
    </source>
</evidence>
<comment type="cofactor">
    <cofactor evidence="11">
        <name>[2Fe-2S] cluster</name>
        <dbReference type="ChEBI" id="CHEBI:190135"/>
    </cofactor>
    <text evidence="11">Binds 1 [2Fe-2S] cluster.</text>
</comment>
<comment type="function">
    <text evidence="1 11">Ferredoxins are iron-sulfur proteins that transfer electrons in a wide variety of metabolic reactions.</text>
</comment>
<keyword evidence="11" id="KW-0934">Plastid</keyword>
<dbReference type="EMBL" id="OY731403">
    <property type="protein sequence ID" value="CAJ1963704.1"/>
    <property type="molecule type" value="Genomic_DNA"/>
</dbReference>
<dbReference type="Gene3D" id="3.10.20.30">
    <property type="match status" value="1"/>
</dbReference>
<evidence type="ECO:0000256" key="7">
    <source>
        <dbReference type="ARBA" id="ARBA00022723"/>
    </source>
</evidence>
<evidence type="ECO:0000256" key="8">
    <source>
        <dbReference type="ARBA" id="ARBA00022982"/>
    </source>
</evidence>